<evidence type="ECO:0000256" key="1">
    <source>
        <dbReference type="SAM" id="MobiDB-lite"/>
    </source>
</evidence>
<accession>A0A6J4LF42</accession>
<dbReference type="GO" id="GO:0031071">
    <property type="term" value="F:cysteine desulfurase activity"/>
    <property type="evidence" value="ECO:0007669"/>
    <property type="project" value="UniProtKB-EC"/>
</dbReference>
<organism evidence="2">
    <name type="scientific">uncultured Gemmatimonadaceae bacterium</name>
    <dbReference type="NCBI Taxonomy" id="246130"/>
    <lineage>
        <taxon>Bacteria</taxon>
        <taxon>Pseudomonadati</taxon>
        <taxon>Gemmatimonadota</taxon>
        <taxon>Gemmatimonadia</taxon>
        <taxon>Gemmatimonadales</taxon>
        <taxon>Gemmatimonadaceae</taxon>
        <taxon>environmental samples</taxon>
    </lineage>
</organism>
<gene>
    <name evidence="2" type="ORF">AVDCRST_MAG40-1825</name>
</gene>
<evidence type="ECO:0000313" key="2">
    <source>
        <dbReference type="EMBL" id="CAA9329026.1"/>
    </source>
</evidence>
<dbReference type="EC" id="2.8.1.7" evidence="2"/>
<feature type="compositionally biased region" description="Low complexity" evidence="1">
    <location>
        <begin position="12"/>
        <end position="25"/>
    </location>
</feature>
<dbReference type="AlphaFoldDB" id="A0A6J4LF42"/>
<proteinExistence type="predicted"/>
<dbReference type="EMBL" id="CADCTX010000569">
    <property type="protein sequence ID" value="CAA9329026.1"/>
    <property type="molecule type" value="Genomic_DNA"/>
</dbReference>
<reference evidence="2" key="1">
    <citation type="submission" date="2020-02" db="EMBL/GenBank/DDBJ databases">
        <authorList>
            <person name="Meier V. D."/>
        </authorList>
    </citation>
    <scope>NUCLEOTIDE SEQUENCE</scope>
    <source>
        <strain evidence="2">AVDCRST_MAG40</strain>
    </source>
</reference>
<feature type="compositionally biased region" description="Basic and acidic residues" evidence="1">
    <location>
        <begin position="83"/>
        <end position="109"/>
    </location>
</feature>
<feature type="region of interest" description="Disordered" evidence="1">
    <location>
        <begin position="1"/>
        <end position="109"/>
    </location>
</feature>
<feature type="non-terminal residue" evidence="2">
    <location>
        <position position="109"/>
    </location>
</feature>
<name>A0A6J4LF42_9BACT</name>
<protein>
    <submittedName>
        <fullName evidence="2">Cysteine desulfurase</fullName>
        <ecNumber evidence="2">2.8.1.7</ecNumber>
    </submittedName>
</protein>
<keyword evidence="2" id="KW-0808">Transferase</keyword>
<feature type="compositionally biased region" description="Basic and acidic residues" evidence="1">
    <location>
        <begin position="1"/>
        <end position="11"/>
    </location>
</feature>
<sequence length="109" mass="11668">ARLPRGDRERAQGGAAAPPAAPLDRPGARPPAPRAEHPRRPGAQLRHRQRRRHGDAAGGAGARAVRPLRHLDGGDRRRRGARRARDAAALHHDRGAGRARARAADARGL</sequence>
<feature type="non-terminal residue" evidence="2">
    <location>
        <position position="1"/>
    </location>
</feature>